<dbReference type="InterPro" id="IPR039367">
    <property type="entry name" value="Och1-like"/>
</dbReference>
<dbReference type="Proteomes" id="UP000310108">
    <property type="component" value="Unassembled WGS sequence"/>
</dbReference>
<keyword evidence="4" id="KW-1185">Reference proteome</keyword>
<comment type="caution">
    <text evidence="3">The sequence shown here is derived from an EMBL/GenBank/DDBJ whole genome shotgun (WGS) entry which is preliminary data.</text>
</comment>
<keyword evidence="3" id="KW-0808">Transferase</keyword>
<dbReference type="STRING" id="1306861.A0A4U6WY92"/>
<dbReference type="EMBL" id="PJEX01001550">
    <property type="protein sequence ID" value="TKW48181.1"/>
    <property type="molecule type" value="Genomic_DNA"/>
</dbReference>
<dbReference type="PANTHER" id="PTHR31834">
    <property type="entry name" value="INITIATION-SPECIFIC ALPHA-1,6-MANNOSYLTRANSFERASE"/>
    <property type="match status" value="1"/>
</dbReference>
<dbReference type="GO" id="GO:0000009">
    <property type="term" value="F:alpha-1,6-mannosyltransferase activity"/>
    <property type="evidence" value="ECO:0007669"/>
    <property type="project" value="InterPro"/>
</dbReference>
<protein>
    <submittedName>
        <fullName evidence="3">Initiation-specific alpha-1,6-mannosyltransferase</fullName>
    </submittedName>
</protein>
<reference evidence="3 4" key="1">
    <citation type="journal article" date="2019" name="PLoS ONE">
        <title>Comparative genome analysis indicates high evolutionary potential of pathogenicity genes in Colletotrichum tanaceti.</title>
        <authorList>
            <person name="Lelwala R.V."/>
            <person name="Korhonen P.K."/>
            <person name="Young N.D."/>
            <person name="Scott J.B."/>
            <person name="Ades P.A."/>
            <person name="Gasser R.B."/>
            <person name="Taylor P.W.J."/>
        </authorList>
    </citation>
    <scope>NUCLEOTIDE SEQUENCE [LARGE SCALE GENOMIC DNA]</scope>
    <source>
        <strain evidence="3">BRIP57314</strain>
    </source>
</reference>
<gene>
    <name evidence="3" type="primary">och1</name>
    <name evidence="3" type="ORF">CTA1_3834</name>
</gene>
<dbReference type="PANTHER" id="PTHR31834:SF1">
    <property type="entry name" value="INITIATION-SPECIFIC ALPHA-1,6-MANNOSYLTRANSFERASE"/>
    <property type="match status" value="1"/>
</dbReference>
<accession>A0A4U6WY92</accession>
<evidence type="ECO:0000256" key="2">
    <source>
        <dbReference type="SAM" id="Phobius"/>
    </source>
</evidence>
<organism evidence="3 4">
    <name type="scientific">Colletotrichum tanaceti</name>
    <dbReference type="NCBI Taxonomy" id="1306861"/>
    <lineage>
        <taxon>Eukaryota</taxon>
        <taxon>Fungi</taxon>
        <taxon>Dikarya</taxon>
        <taxon>Ascomycota</taxon>
        <taxon>Pezizomycotina</taxon>
        <taxon>Sordariomycetes</taxon>
        <taxon>Hypocreomycetidae</taxon>
        <taxon>Glomerellales</taxon>
        <taxon>Glomerellaceae</taxon>
        <taxon>Colletotrichum</taxon>
        <taxon>Colletotrichum destructivum species complex</taxon>
    </lineage>
</organism>
<keyword evidence="3" id="KW-0328">Glycosyltransferase</keyword>
<evidence type="ECO:0000256" key="1">
    <source>
        <dbReference type="ARBA" id="ARBA00009003"/>
    </source>
</evidence>
<dbReference type="InterPro" id="IPR007577">
    <property type="entry name" value="GlycoTrfase_DXD_sugar-bd_CS"/>
</dbReference>
<keyword evidence="2" id="KW-1133">Transmembrane helix</keyword>
<dbReference type="Gene3D" id="3.90.550.20">
    <property type="match status" value="1"/>
</dbReference>
<keyword evidence="2" id="KW-0472">Membrane</keyword>
<comment type="similarity">
    <text evidence="1">Belongs to the glycosyltransferase 32 family.</text>
</comment>
<sequence length="363" mass="40380">MTQLTPMDHVSTLREQVISYCLRVRYRTYLVAGLVLMVLSGSWLYGTSSMGSIGRVMLLKDKFTAWKGYHSTWNEDSSGSNWAKPRPGHSVPPKIWQIMLSKKKEDRQPVDPKALVNTKSWLAMNQDYTYTLVGEDGGRDFVQRHFGHDAALVSTYNALPNVGMRSDLLRYLILDVEGGVYTDTDTVALKPIDDWVPRAFRNRTRLVVGIEFDQQDGVPWVDISHVVQFCQWTIAAAPGHAVFKKMASRVVRSLADLERTHGATGNNNSSAWKPTSFEVMNSTGPAAWTDVVWEVLQEADGALTDLRNLSYMASPTLFGDVLVLPIDGFGMGQLHSGSTSDGTIPDAALVKHLFGGTWRGQKR</sequence>
<evidence type="ECO:0000313" key="3">
    <source>
        <dbReference type="EMBL" id="TKW48181.1"/>
    </source>
</evidence>
<dbReference type="InterPro" id="IPR029044">
    <property type="entry name" value="Nucleotide-diphossugar_trans"/>
</dbReference>
<dbReference type="Pfam" id="PF04488">
    <property type="entry name" value="Gly_transf_sug"/>
    <property type="match status" value="1"/>
</dbReference>
<dbReference type="AlphaFoldDB" id="A0A4U6WY92"/>
<dbReference type="GO" id="GO:0000136">
    <property type="term" value="C:mannan polymerase complex"/>
    <property type="evidence" value="ECO:0007669"/>
    <property type="project" value="TreeGrafter"/>
</dbReference>
<name>A0A4U6WY92_9PEZI</name>
<evidence type="ECO:0000313" key="4">
    <source>
        <dbReference type="Proteomes" id="UP000310108"/>
    </source>
</evidence>
<feature type="transmembrane region" description="Helical" evidence="2">
    <location>
        <begin position="28"/>
        <end position="46"/>
    </location>
</feature>
<dbReference type="OrthoDB" id="409543at2759"/>
<proteinExistence type="inferred from homology"/>
<keyword evidence="2" id="KW-0812">Transmembrane</keyword>
<dbReference type="GO" id="GO:0006487">
    <property type="term" value="P:protein N-linked glycosylation"/>
    <property type="evidence" value="ECO:0007669"/>
    <property type="project" value="TreeGrafter"/>
</dbReference>
<dbReference type="SUPFAM" id="SSF53448">
    <property type="entry name" value="Nucleotide-diphospho-sugar transferases"/>
    <property type="match status" value="1"/>
</dbReference>